<dbReference type="SUPFAM" id="SSF55961">
    <property type="entry name" value="Bet v1-like"/>
    <property type="match status" value="1"/>
</dbReference>
<dbReference type="RefSeq" id="WP_109369141.1">
    <property type="nucleotide sequence ID" value="NZ_OOFM01000005.1"/>
</dbReference>
<dbReference type="Proteomes" id="UP000246073">
    <property type="component" value="Unassembled WGS sequence"/>
</dbReference>
<sequence>MPQFTTVRRVHHRADQMFALVADVEKYPEFLPMCEALSIRSRKERDGKALLIADMTVGYKLIRETFTSQVLLKPDENVIDVKYLDGPFRYLDNRWTFKPAEDAAYCDVEFFIDYEFKSRTLGLLMGTMFDLAFKKFSEAFEKRADQIYGL</sequence>
<feature type="domain" description="Coenzyme Q-binding protein COQ10 START" evidence="2">
    <location>
        <begin position="10"/>
        <end position="141"/>
    </location>
</feature>
<proteinExistence type="inferred from homology"/>
<dbReference type="PANTHER" id="PTHR12901">
    <property type="entry name" value="SPERM PROTEIN HOMOLOG"/>
    <property type="match status" value="1"/>
</dbReference>
<evidence type="ECO:0000256" key="1">
    <source>
        <dbReference type="ARBA" id="ARBA00008918"/>
    </source>
</evidence>
<dbReference type="PANTHER" id="PTHR12901:SF10">
    <property type="entry name" value="COENZYME Q-BINDING PROTEIN COQ10, MITOCHONDRIAL"/>
    <property type="match status" value="1"/>
</dbReference>
<evidence type="ECO:0000259" key="2">
    <source>
        <dbReference type="Pfam" id="PF03364"/>
    </source>
</evidence>
<reference evidence="4" key="1">
    <citation type="submission" date="2017-12" db="EMBL/GenBank/DDBJ databases">
        <authorList>
            <person name="Diaz M."/>
        </authorList>
    </citation>
    <scope>NUCLEOTIDE SEQUENCE [LARGE SCALE GENOMIC DNA]</scope>
    <source>
        <strain evidence="4">FI11154</strain>
    </source>
</reference>
<dbReference type="AlphaFoldDB" id="A0A2P9HN26"/>
<accession>A0A2P9HN26</accession>
<dbReference type="Pfam" id="PF03364">
    <property type="entry name" value="Polyketide_cyc"/>
    <property type="match status" value="1"/>
</dbReference>
<dbReference type="InterPro" id="IPR005031">
    <property type="entry name" value="COQ10_START"/>
</dbReference>
<comment type="similarity">
    <text evidence="1">Belongs to the ribosome association toxin RatA family.</text>
</comment>
<organism evidence="3 4">
    <name type="scientific">Ochrobactrum soli</name>
    <dbReference type="NCBI Taxonomy" id="2448455"/>
    <lineage>
        <taxon>Bacteria</taxon>
        <taxon>Pseudomonadati</taxon>
        <taxon>Pseudomonadota</taxon>
        <taxon>Alphaproteobacteria</taxon>
        <taxon>Hyphomicrobiales</taxon>
        <taxon>Brucellaceae</taxon>
        <taxon>Brucella/Ochrobactrum group</taxon>
        <taxon>Ochrobactrum</taxon>
    </lineage>
</organism>
<dbReference type="Gene3D" id="3.30.530.20">
    <property type="match status" value="1"/>
</dbReference>
<evidence type="ECO:0000313" key="4">
    <source>
        <dbReference type="Proteomes" id="UP000246073"/>
    </source>
</evidence>
<protein>
    <submittedName>
        <fullName evidence="3">Oligoketide cyclase/lipid transport protein, similarity with yeast ubiquinone-binding protein YOL008W</fullName>
    </submittedName>
</protein>
<evidence type="ECO:0000313" key="3">
    <source>
        <dbReference type="EMBL" id="SPL65521.1"/>
    </source>
</evidence>
<name>A0A2P9HN26_9HYPH</name>
<keyword evidence="3" id="KW-0830">Ubiquinone</keyword>
<dbReference type="GO" id="GO:0045333">
    <property type="term" value="P:cellular respiration"/>
    <property type="evidence" value="ECO:0007669"/>
    <property type="project" value="InterPro"/>
</dbReference>
<dbReference type="EMBL" id="OOFM01000005">
    <property type="protein sequence ID" value="SPL65521.1"/>
    <property type="molecule type" value="Genomic_DNA"/>
</dbReference>
<dbReference type="GO" id="GO:0048039">
    <property type="term" value="F:ubiquinone binding"/>
    <property type="evidence" value="ECO:0007669"/>
    <property type="project" value="InterPro"/>
</dbReference>
<dbReference type="CDD" id="cd07813">
    <property type="entry name" value="COQ10p_like"/>
    <property type="match status" value="1"/>
</dbReference>
<dbReference type="InterPro" id="IPR023393">
    <property type="entry name" value="START-like_dom_sf"/>
</dbReference>
<dbReference type="InterPro" id="IPR044996">
    <property type="entry name" value="COQ10-like"/>
</dbReference>
<gene>
    <name evidence="3" type="ORF">OHAE_1388</name>
</gene>